<evidence type="ECO:0000256" key="1">
    <source>
        <dbReference type="SAM" id="MobiDB-lite"/>
    </source>
</evidence>
<feature type="region of interest" description="Disordered" evidence="1">
    <location>
        <begin position="374"/>
        <end position="395"/>
    </location>
</feature>
<reference evidence="3" key="2">
    <citation type="submission" date="2021-04" db="EMBL/GenBank/DDBJ databases">
        <authorList>
            <person name="Podell S."/>
        </authorList>
    </citation>
    <scope>NUCLEOTIDE SEQUENCE</scope>
    <source>
        <strain evidence="3">Hildebrandi</strain>
    </source>
</reference>
<feature type="compositionally biased region" description="Low complexity" evidence="1">
    <location>
        <begin position="408"/>
        <end position="419"/>
    </location>
</feature>
<proteinExistence type="predicted"/>
<keyword evidence="2" id="KW-0472">Membrane</keyword>
<evidence type="ECO:0000313" key="4">
    <source>
        <dbReference type="Proteomes" id="UP000693970"/>
    </source>
</evidence>
<dbReference type="AlphaFoldDB" id="A0A9K3LY80"/>
<feature type="region of interest" description="Disordered" evidence="1">
    <location>
        <begin position="407"/>
        <end position="438"/>
    </location>
</feature>
<gene>
    <name evidence="3" type="ORF">IV203_028073</name>
</gene>
<protein>
    <submittedName>
        <fullName evidence="3">Uncharacterized protein</fullName>
    </submittedName>
</protein>
<evidence type="ECO:0000256" key="2">
    <source>
        <dbReference type="SAM" id="Phobius"/>
    </source>
</evidence>
<keyword evidence="2" id="KW-1133">Transmembrane helix</keyword>
<accession>A0A9K3LY80</accession>
<keyword evidence="4" id="KW-1185">Reference proteome</keyword>
<comment type="caution">
    <text evidence="3">The sequence shown here is derived from an EMBL/GenBank/DDBJ whole genome shotgun (WGS) entry which is preliminary data.</text>
</comment>
<dbReference type="EMBL" id="JAGRRH010000005">
    <property type="protein sequence ID" value="KAG7370327.1"/>
    <property type="molecule type" value="Genomic_DNA"/>
</dbReference>
<organism evidence="3 4">
    <name type="scientific">Nitzschia inconspicua</name>
    <dbReference type="NCBI Taxonomy" id="303405"/>
    <lineage>
        <taxon>Eukaryota</taxon>
        <taxon>Sar</taxon>
        <taxon>Stramenopiles</taxon>
        <taxon>Ochrophyta</taxon>
        <taxon>Bacillariophyta</taxon>
        <taxon>Bacillariophyceae</taxon>
        <taxon>Bacillariophycidae</taxon>
        <taxon>Bacillariales</taxon>
        <taxon>Bacillariaceae</taxon>
        <taxon>Nitzschia</taxon>
    </lineage>
</organism>
<feature type="compositionally biased region" description="Polar residues" evidence="1">
    <location>
        <begin position="384"/>
        <end position="395"/>
    </location>
</feature>
<name>A0A9K3LY80_9STRA</name>
<keyword evidence="2" id="KW-0812">Transmembrane</keyword>
<feature type="region of interest" description="Disordered" evidence="1">
    <location>
        <begin position="511"/>
        <end position="559"/>
    </location>
</feature>
<sequence length="559" mass="62693">MVSLRRQLEEQNNVVDDYYSTNDAVTATNDDFTEVQDDDAAELTAAPSSSSSIRATNCISFTIEPKDDDFNAVIHKNKNTFSVPTSYMPGESFMFYSHHSDNTHIDNAEGYDGNQNFGKTYMIDVKDWVAAFGGGVASCQSLNEYREDIFANSNNVELSNLQNIYWGPICHHNNFGITMGVFLDDGCTIYAPELSKQLEDYLYYNENGNPDQDLMDDMYATAALNDYYQNDYDCNNDNGDICAAIFENSADEETCQRMNGSGGSSYSFTPITFTNWFQYRDPHNYYHLSQTDLRDLSSTCSAVNTALSSNRYNFEDILLTLEMENGDTAATLEQYNQEILSPMERLFATIGAVILAMIGIYCCIATTRRLQRAHRRATRKQQRGQRSPGQTNESKSIIYELGRTLTTASSDGASSGNGSKQEPLLDDESTDITNSSTKYPIASTSYSYQPRLEQANGNIILQQEQDQSLKIMSIVPENARSKKASKSGKAKTPRTKRPFLRWMQFGEKPDEDVFDGISISDSTTYEDPFVGITNDTKRSSDPKEKNDDNDSLFEDVGNN</sequence>
<dbReference type="Proteomes" id="UP000693970">
    <property type="component" value="Unassembled WGS sequence"/>
</dbReference>
<feature type="transmembrane region" description="Helical" evidence="2">
    <location>
        <begin position="346"/>
        <end position="366"/>
    </location>
</feature>
<feature type="compositionally biased region" description="Basic residues" evidence="1">
    <location>
        <begin position="374"/>
        <end position="383"/>
    </location>
</feature>
<reference evidence="3" key="1">
    <citation type="journal article" date="2021" name="Sci. Rep.">
        <title>Diploid genomic architecture of Nitzschia inconspicua, an elite biomass production diatom.</title>
        <authorList>
            <person name="Oliver A."/>
            <person name="Podell S."/>
            <person name="Pinowska A."/>
            <person name="Traller J.C."/>
            <person name="Smith S.R."/>
            <person name="McClure R."/>
            <person name="Beliaev A."/>
            <person name="Bohutskyi P."/>
            <person name="Hill E.A."/>
            <person name="Rabines A."/>
            <person name="Zheng H."/>
            <person name="Allen L.Z."/>
            <person name="Kuo A."/>
            <person name="Grigoriev I.V."/>
            <person name="Allen A.E."/>
            <person name="Hazlebeck D."/>
            <person name="Allen E.E."/>
        </authorList>
    </citation>
    <scope>NUCLEOTIDE SEQUENCE</scope>
    <source>
        <strain evidence="3">Hildebrandi</strain>
    </source>
</reference>
<feature type="compositionally biased region" description="Basic and acidic residues" evidence="1">
    <location>
        <begin position="535"/>
        <end position="548"/>
    </location>
</feature>
<evidence type="ECO:0000313" key="3">
    <source>
        <dbReference type="EMBL" id="KAG7370327.1"/>
    </source>
</evidence>